<sequence>MENAVMGAVAAHKAAWAAHRAKMSGKQGSAAAAAPAASGDYAVWQAACKHDWDALKTIADHAVRNQRKPALLDKYRDYLTRWAYDNRAAPHQNDVLVRNLVWACDAGQWVYARNLADDCAATHQANTLMERTPCTFFVDSAVQAAEKGNRHPDLTGVLRSLPGRIATAGGWSVNDFAAAKLHRALAKHDKQTAPEVALHHAQEAHRLDPNVGVKGLIAELARVTAPLTQAGGEDAAAGVVSLPADAAPTPAAPVLPHPDTAAG</sequence>
<proteinExistence type="predicted"/>
<evidence type="ECO:0000313" key="1">
    <source>
        <dbReference type="EMBL" id="MEB4591390.1"/>
    </source>
</evidence>
<dbReference type="InterPro" id="IPR010270">
    <property type="entry name" value="Phage_P2_GpM"/>
</dbReference>
<comment type="caution">
    <text evidence="1">The sequence shown here is derived from an EMBL/GenBank/DDBJ whole genome shotgun (WGS) entry which is preliminary data.</text>
</comment>
<name>A0ABU6CX31_9GAMM</name>
<gene>
    <name evidence="1" type="primary">gpM</name>
    <name evidence="1" type="ORF">VSS37_10405</name>
</gene>
<dbReference type="Pfam" id="PF05944">
    <property type="entry name" value="Phage_term_smal"/>
    <property type="match status" value="1"/>
</dbReference>
<dbReference type="Proteomes" id="UP001308005">
    <property type="component" value="Unassembled WGS sequence"/>
</dbReference>
<accession>A0ABU6CX31</accession>
<reference evidence="1 2" key="2">
    <citation type="submission" date="2024-01" db="EMBL/GenBank/DDBJ databases">
        <authorList>
            <person name="Xie X."/>
        </authorList>
    </citation>
    <scope>NUCLEOTIDE SEQUENCE [LARGE SCALE GENOMIC DNA]</scope>
    <source>
        <strain evidence="1">SCUT-1</strain>
    </source>
</reference>
<dbReference type="EMBL" id="JAYMYJ010000100">
    <property type="protein sequence ID" value="MEB4591390.1"/>
    <property type="molecule type" value="Genomic_DNA"/>
</dbReference>
<keyword evidence="2" id="KW-1185">Reference proteome</keyword>
<evidence type="ECO:0000313" key="2">
    <source>
        <dbReference type="Proteomes" id="UP001308005"/>
    </source>
</evidence>
<organism evidence="1 2">
    <name type="scientific">Candidatus Thiothrix phosphatis</name>
    <dbReference type="NCBI Taxonomy" id="3112415"/>
    <lineage>
        <taxon>Bacteria</taxon>
        <taxon>Pseudomonadati</taxon>
        <taxon>Pseudomonadota</taxon>
        <taxon>Gammaproteobacteria</taxon>
        <taxon>Thiotrichales</taxon>
        <taxon>Thiotrichaceae</taxon>
        <taxon>Thiothrix</taxon>
    </lineage>
</organism>
<reference evidence="2" key="1">
    <citation type="submission" date="2023-07" db="EMBL/GenBank/DDBJ databases">
        <title>The carbon used by Thiothrix.</title>
        <authorList>
            <person name="Chen L."/>
        </authorList>
    </citation>
    <scope>NUCLEOTIDE SEQUENCE [LARGE SCALE GENOMIC DNA]</scope>
</reference>
<dbReference type="RefSeq" id="WP_324694955.1">
    <property type="nucleotide sequence ID" value="NZ_JAYMYJ010000100.1"/>
</dbReference>
<protein>
    <submittedName>
        <fullName evidence="1">Phage terminase small subunit</fullName>
    </submittedName>
</protein>